<dbReference type="GO" id="GO:0003824">
    <property type="term" value="F:catalytic activity"/>
    <property type="evidence" value="ECO:0007669"/>
    <property type="project" value="InterPro"/>
</dbReference>
<dbReference type="InterPro" id="IPR053137">
    <property type="entry name" value="NLR-like"/>
</dbReference>
<accession>A0A319EAX5</accession>
<proteinExistence type="predicted"/>
<name>A0A319EAX5_ASPSB</name>
<organism evidence="1 2">
    <name type="scientific">Aspergillus sclerotiicarbonarius (strain CBS 121057 / IBT 28362)</name>
    <dbReference type="NCBI Taxonomy" id="1448318"/>
    <lineage>
        <taxon>Eukaryota</taxon>
        <taxon>Fungi</taxon>
        <taxon>Dikarya</taxon>
        <taxon>Ascomycota</taxon>
        <taxon>Pezizomycotina</taxon>
        <taxon>Eurotiomycetes</taxon>
        <taxon>Eurotiomycetidae</taxon>
        <taxon>Eurotiales</taxon>
        <taxon>Aspergillaceae</taxon>
        <taxon>Aspergillus</taxon>
        <taxon>Aspergillus subgen. Circumdati</taxon>
    </lineage>
</organism>
<dbReference type="STRING" id="1448318.A0A319EAX5"/>
<dbReference type="AlphaFoldDB" id="A0A319EAX5"/>
<evidence type="ECO:0000313" key="1">
    <source>
        <dbReference type="EMBL" id="PYI06570.1"/>
    </source>
</evidence>
<dbReference type="Proteomes" id="UP000248423">
    <property type="component" value="Unassembled WGS sequence"/>
</dbReference>
<dbReference type="PANTHER" id="PTHR46082">
    <property type="entry name" value="ATP/GTP-BINDING PROTEIN-RELATED"/>
    <property type="match status" value="1"/>
</dbReference>
<dbReference type="PANTHER" id="PTHR46082:SF11">
    <property type="entry name" value="AAA+ ATPASE DOMAIN-CONTAINING PROTEIN-RELATED"/>
    <property type="match status" value="1"/>
</dbReference>
<dbReference type="Gene3D" id="3.40.50.1580">
    <property type="entry name" value="Nucleoside phosphorylase domain"/>
    <property type="match status" value="1"/>
</dbReference>
<dbReference type="InterPro" id="IPR035994">
    <property type="entry name" value="Nucleoside_phosphorylase_sf"/>
</dbReference>
<evidence type="ECO:0000313" key="2">
    <source>
        <dbReference type="Proteomes" id="UP000248423"/>
    </source>
</evidence>
<protein>
    <submittedName>
        <fullName evidence="1">Purine and uridine phosphorylase</fullName>
    </submittedName>
</protein>
<dbReference type="GO" id="GO:0009116">
    <property type="term" value="P:nucleoside metabolic process"/>
    <property type="evidence" value="ECO:0007669"/>
    <property type="project" value="InterPro"/>
</dbReference>
<dbReference type="SUPFAM" id="SSF53167">
    <property type="entry name" value="Purine and uridine phosphorylases"/>
    <property type="match status" value="1"/>
</dbReference>
<dbReference type="OrthoDB" id="1577640at2759"/>
<keyword evidence="2" id="KW-1185">Reference proteome</keyword>
<dbReference type="VEuPathDB" id="FungiDB:BO78DRAFT_407260"/>
<gene>
    <name evidence="1" type="ORF">BO78DRAFT_407260</name>
</gene>
<dbReference type="EMBL" id="KZ826348">
    <property type="protein sequence ID" value="PYI06570.1"/>
    <property type="molecule type" value="Genomic_DNA"/>
</dbReference>
<reference evidence="1 2" key="1">
    <citation type="submission" date="2018-02" db="EMBL/GenBank/DDBJ databases">
        <title>The genomes of Aspergillus section Nigri reveals drivers in fungal speciation.</title>
        <authorList>
            <consortium name="DOE Joint Genome Institute"/>
            <person name="Vesth T.C."/>
            <person name="Nybo J."/>
            <person name="Theobald S."/>
            <person name="Brandl J."/>
            <person name="Frisvad J.C."/>
            <person name="Nielsen K.F."/>
            <person name="Lyhne E.K."/>
            <person name="Kogle M.E."/>
            <person name="Kuo A."/>
            <person name="Riley R."/>
            <person name="Clum A."/>
            <person name="Nolan M."/>
            <person name="Lipzen A."/>
            <person name="Salamov A."/>
            <person name="Henrissat B."/>
            <person name="Wiebenga A."/>
            <person name="De vries R.P."/>
            <person name="Grigoriev I.V."/>
            <person name="Mortensen U.H."/>
            <person name="Andersen M.R."/>
            <person name="Baker S.E."/>
        </authorList>
    </citation>
    <scope>NUCLEOTIDE SEQUENCE [LARGE SCALE GENOMIC DNA]</scope>
    <source>
        <strain evidence="1 2">CBS 121057</strain>
    </source>
</reference>
<sequence length="351" mass="39185">MGLALQQGASQNGMKICPLIEEYTIGCICALQEEYDAVFWMLDEEFENPGTSQLRDPNTYGFGRIGEHLVAVACLSPSGQYGTYVYAQAARDMDRSFPNLWFILSVGIGGGAPTSARDIRLGDVVVSVPNNERCGLISYGIFSSERDPSTQLETDDDQYTHPQELLAMIPELQRLQDDPMEADTIAEHIRWMDNMPGFRRPDTDRLYRVDYEHRGGRSCQFCTDDGLVERNERSDSREISIHYGTIASGNTVVKDPFLRDKWANTPELNVLCFEMEASGVMPNFPSLAIRGICDYSDDHKNDEWHNYAALTAAAYTRALLLILKPRVIGAVSSQSRSRIPDGAAVRHIPGT</sequence>